<dbReference type="EC" id="2.3.1.184" evidence="1"/>
<dbReference type="PANTHER" id="PTHR39322">
    <property type="entry name" value="ACYL-HOMOSERINE-LACTONE SYNTHASE"/>
    <property type="match status" value="1"/>
</dbReference>
<comment type="caution">
    <text evidence="8">The sequence shown here is derived from an EMBL/GenBank/DDBJ whole genome shotgun (WGS) entry which is preliminary data.</text>
</comment>
<keyword evidence="5 7" id="KW-0071">Autoinducer synthesis</keyword>
<evidence type="ECO:0000256" key="2">
    <source>
        <dbReference type="ARBA" id="ARBA00022654"/>
    </source>
</evidence>
<comment type="catalytic activity">
    <reaction evidence="6">
        <text>a fatty acyl-[ACP] + S-adenosyl-L-methionine = an N-acyl-L-homoserine lactone + S-methyl-5'-thioadenosine + holo-[ACP] + H(+)</text>
        <dbReference type="Rhea" id="RHEA:10096"/>
        <dbReference type="Rhea" id="RHEA-COMP:9685"/>
        <dbReference type="Rhea" id="RHEA-COMP:14125"/>
        <dbReference type="ChEBI" id="CHEBI:15378"/>
        <dbReference type="ChEBI" id="CHEBI:17509"/>
        <dbReference type="ChEBI" id="CHEBI:55474"/>
        <dbReference type="ChEBI" id="CHEBI:59789"/>
        <dbReference type="ChEBI" id="CHEBI:64479"/>
        <dbReference type="ChEBI" id="CHEBI:138651"/>
        <dbReference type="EC" id="2.3.1.184"/>
    </reaction>
</comment>
<dbReference type="InterPro" id="IPR001690">
    <property type="entry name" value="Autoind_synthase"/>
</dbReference>
<proteinExistence type="inferred from homology"/>
<evidence type="ECO:0000256" key="5">
    <source>
        <dbReference type="ARBA" id="ARBA00022929"/>
    </source>
</evidence>
<keyword evidence="4" id="KW-0949">S-adenosyl-L-methionine</keyword>
<evidence type="ECO:0000256" key="6">
    <source>
        <dbReference type="ARBA" id="ARBA00048576"/>
    </source>
</evidence>
<dbReference type="GO" id="GO:0061579">
    <property type="term" value="F:N-acyl homoserine lactone synthase activity"/>
    <property type="evidence" value="ECO:0007669"/>
    <property type="project" value="UniProtKB-EC"/>
</dbReference>
<comment type="similarity">
    <text evidence="7">Belongs to the autoinducer synthase family.</text>
</comment>
<dbReference type="EMBL" id="PZKF01000013">
    <property type="protein sequence ID" value="PTE17854.1"/>
    <property type="molecule type" value="Genomic_DNA"/>
</dbReference>
<dbReference type="RefSeq" id="WP_107324723.1">
    <property type="nucleotide sequence ID" value="NZ_NHSP01000069.1"/>
</dbReference>
<reference evidence="8 9" key="1">
    <citation type="submission" date="2018-03" db="EMBL/GenBank/DDBJ databases">
        <title>Rhodobacter veldkampii.</title>
        <authorList>
            <person name="Meyer T.E."/>
            <person name="Miller S."/>
            <person name="Lodha T."/>
            <person name="Gandham S."/>
            <person name="Chintalapati S."/>
            <person name="Chintalapati V.R."/>
        </authorList>
    </citation>
    <scope>NUCLEOTIDE SEQUENCE [LARGE SCALE GENOMIC DNA]</scope>
    <source>
        <strain evidence="8 9">DSM 11550</strain>
    </source>
</reference>
<gene>
    <name evidence="8" type="ORF">C5F46_07420</name>
</gene>
<evidence type="ECO:0000313" key="9">
    <source>
        <dbReference type="Proteomes" id="UP000241899"/>
    </source>
</evidence>
<dbReference type="SUPFAM" id="SSF55729">
    <property type="entry name" value="Acyl-CoA N-acyltransferases (Nat)"/>
    <property type="match status" value="1"/>
</dbReference>
<evidence type="ECO:0000256" key="3">
    <source>
        <dbReference type="ARBA" id="ARBA00022679"/>
    </source>
</evidence>
<dbReference type="GO" id="GO:0009372">
    <property type="term" value="P:quorum sensing"/>
    <property type="evidence" value="ECO:0007669"/>
    <property type="project" value="UniProtKB-UniRule"/>
</dbReference>
<dbReference type="Pfam" id="PF00765">
    <property type="entry name" value="Autoind_synth"/>
    <property type="match status" value="1"/>
</dbReference>
<sequence>MEVTTLSFTNLHNHGELFANMFRARHRTFIVQNKWDLPEADGMEFDQYDTPASRWVAVHDGGDVLAGVRLTPTTHRCGIYSYMIRDAQRGLLASIPSNLLYQEAPVAPHIWESSRVFVADHVPANLRLRVQMQLIHEMVVSARSFGASMVLGLIPEHSPRLARRVGLDCVPAGPVLDIEGSRSVCVNINMATKMH</sequence>
<dbReference type="InterPro" id="IPR016181">
    <property type="entry name" value="Acyl_CoA_acyltransferase"/>
</dbReference>
<dbReference type="OrthoDB" id="6169313at2"/>
<organism evidence="8 9">
    <name type="scientific">Phaeovulum veldkampii DSM 11550</name>
    <dbReference type="NCBI Taxonomy" id="1185920"/>
    <lineage>
        <taxon>Bacteria</taxon>
        <taxon>Pseudomonadati</taxon>
        <taxon>Pseudomonadota</taxon>
        <taxon>Alphaproteobacteria</taxon>
        <taxon>Rhodobacterales</taxon>
        <taxon>Paracoccaceae</taxon>
        <taxon>Phaeovulum</taxon>
    </lineage>
</organism>
<dbReference type="InterPro" id="IPR018311">
    <property type="entry name" value="Autoind_synth_CS"/>
</dbReference>
<dbReference type="Gene3D" id="3.40.630.30">
    <property type="match status" value="1"/>
</dbReference>
<evidence type="ECO:0000256" key="1">
    <source>
        <dbReference type="ARBA" id="ARBA00012340"/>
    </source>
</evidence>
<dbReference type="AlphaFoldDB" id="A0A2T4JIY3"/>
<keyword evidence="3" id="KW-0808">Transferase</keyword>
<evidence type="ECO:0000256" key="4">
    <source>
        <dbReference type="ARBA" id="ARBA00022691"/>
    </source>
</evidence>
<dbReference type="PROSITE" id="PS00949">
    <property type="entry name" value="AUTOINDUCER_SYNTH_1"/>
    <property type="match status" value="1"/>
</dbReference>
<protein>
    <recommendedName>
        <fullName evidence="1">acyl-homoserine-lactone synthase</fullName>
        <ecNumber evidence="1">2.3.1.184</ecNumber>
    </recommendedName>
</protein>
<dbReference type="GO" id="GO:0007165">
    <property type="term" value="P:signal transduction"/>
    <property type="evidence" value="ECO:0007669"/>
    <property type="project" value="TreeGrafter"/>
</dbReference>
<dbReference type="PROSITE" id="PS51187">
    <property type="entry name" value="AUTOINDUCER_SYNTH_2"/>
    <property type="match status" value="1"/>
</dbReference>
<dbReference type="PANTHER" id="PTHR39322:SF1">
    <property type="entry name" value="ISOVALERYL-HOMOSERINE LACTONE SYNTHASE"/>
    <property type="match status" value="1"/>
</dbReference>
<keyword evidence="9" id="KW-1185">Reference proteome</keyword>
<dbReference type="Proteomes" id="UP000241899">
    <property type="component" value="Unassembled WGS sequence"/>
</dbReference>
<accession>A0A2T4JIY3</accession>
<name>A0A2T4JIY3_9RHOB</name>
<evidence type="ECO:0000313" key="8">
    <source>
        <dbReference type="EMBL" id="PTE17854.1"/>
    </source>
</evidence>
<keyword evidence="2 7" id="KW-0673">Quorum sensing</keyword>
<evidence type="ECO:0000256" key="7">
    <source>
        <dbReference type="PROSITE-ProRule" id="PRU00533"/>
    </source>
</evidence>